<comment type="caution">
    <text evidence="1">The sequence shown here is derived from an EMBL/GenBank/DDBJ whole genome shotgun (WGS) entry which is preliminary data.</text>
</comment>
<dbReference type="RefSeq" id="WP_148750284.1">
    <property type="nucleotide sequence ID" value="NZ_VSSR01000013.1"/>
</dbReference>
<keyword evidence="2" id="KW-1185">Reference proteome</keyword>
<protein>
    <submittedName>
        <fullName evidence="1">Uncharacterized protein</fullName>
    </submittedName>
</protein>
<name>A0A5S4WXL0_9BRAD</name>
<dbReference type="NCBIfam" id="NF047331">
    <property type="entry name" value="phage_HTJ"/>
    <property type="match status" value="1"/>
</dbReference>
<sequence>MADVAALQAQLDALKRAYRSGVRSLEYDGRSITYTSGEEMRAAIASLQSEIAQIMGTTTPTVGVVRSTKGY</sequence>
<dbReference type="EMBL" id="VSSR01000013">
    <property type="protein sequence ID" value="TYL86339.1"/>
    <property type="molecule type" value="Genomic_DNA"/>
</dbReference>
<dbReference type="Proteomes" id="UP000324853">
    <property type="component" value="Unassembled WGS sequence"/>
</dbReference>
<evidence type="ECO:0000313" key="2">
    <source>
        <dbReference type="Proteomes" id="UP000324853"/>
    </source>
</evidence>
<evidence type="ECO:0000313" key="1">
    <source>
        <dbReference type="EMBL" id="TYL86339.1"/>
    </source>
</evidence>
<gene>
    <name evidence="1" type="ORF">FXB38_07630</name>
</gene>
<proteinExistence type="predicted"/>
<organism evidence="1 2">
    <name type="scientific">Bradyrhizobium cytisi</name>
    <dbReference type="NCBI Taxonomy" id="515489"/>
    <lineage>
        <taxon>Bacteria</taxon>
        <taxon>Pseudomonadati</taxon>
        <taxon>Pseudomonadota</taxon>
        <taxon>Alphaproteobacteria</taxon>
        <taxon>Hyphomicrobiales</taxon>
        <taxon>Nitrobacteraceae</taxon>
        <taxon>Bradyrhizobium</taxon>
    </lineage>
</organism>
<accession>A0A5S4WXL0</accession>
<reference evidence="1 2" key="1">
    <citation type="submission" date="2019-08" db="EMBL/GenBank/DDBJ databases">
        <title>Bradyrhizobium hipponensis sp. nov., a rhizobium isolated from a Lupinus angustifolius root nodule in Tunisia.</title>
        <authorList>
            <person name="Off K."/>
            <person name="Rejili M."/>
            <person name="Mars M."/>
            <person name="Brachmann A."/>
            <person name="Marin M."/>
        </authorList>
    </citation>
    <scope>NUCLEOTIDE SEQUENCE [LARGE SCALE GENOMIC DNA]</scope>
    <source>
        <strain evidence="1 2">CTAW11</strain>
    </source>
</reference>
<dbReference type="AlphaFoldDB" id="A0A5S4WXL0"/>
<dbReference type="OrthoDB" id="8457063at2"/>